<dbReference type="AlphaFoldDB" id="A0A2P5FIU9"/>
<sequence>METSWAARKAAERLETLQAKPNGPSPRNQSPSDRFEGMFRLKEWKARSNE</sequence>
<feature type="region of interest" description="Disordered" evidence="1">
    <location>
        <begin position="14"/>
        <end position="36"/>
    </location>
</feature>
<name>A0A2P5FIU9_TREOI</name>
<evidence type="ECO:0000313" key="2">
    <source>
        <dbReference type="EMBL" id="PON97719.1"/>
    </source>
</evidence>
<protein>
    <submittedName>
        <fullName evidence="2">Uncharacterized protein</fullName>
    </submittedName>
</protein>
<keyword evidence="3" id="KW-1185">Reference proteome</keyword>
<dbReference type="Proteomes" id="UP000237000">
    <property type="component" value="Unassembled WGS sequence"/>
</dbReference>
<gene>
    <name evidence="2" type="ORF">TorRG33x02_066290</name>
</gene>
<organism evidence="2 3">
    <name type="scientific">Trema orientale</name>
    <name type="common">Charcoal tree</name>
    <name type="synonym">Celtis orientalis</name>
    <dbReference type="NCBI Taxonomy" id="63057"/>
    <lineage>
        <taxon>Eukaryota</taxon>
        <taxon>Viridiplantae</taxon>
        <taxon>Streptophyta</taxon>
        <taxon>Embryophyta</taxon>
        <taxon>Tracheophyta</taxon>
        <taxon>Spermatophyta</taxon>
        <taxon>Magnoliopsida</taxon>
        <taxon>eudicotyledons</taxon>
        <taxon>Gunneridae</taxon>
        <taxon>Pentapetalae</taxon>
        <taxon>rosids</taxon>
        <taxon>fabids</taxon>
        <taxon>Rosales</taxon>
        <taxon>Cannabaceae</taxon>
        <taxon>Trema</taxon>
    </lineage>
</organism>
<accession>A0A2P5FIU9</accession>
<evidence type="ECO:0000313" key="3">
    <source>
        <dbReference type="Proteomes" id="UP000237000"/>
    </source>
</evidence>
<proteinExistence type="predicted"/>
<comment type="caution">
    <text evidence="2">The sequence shown here is derived from an EMBL/GenBank/DDBJ whole genome shotgun (WGS) entry which is preliminary data.</text>
</comment>
<evidence type="ECO:0000256" key="1">
    <source>
        <dbReference type="SAM" id="MobiDB-lite"/>
    </source>
</evidence>
<reference evidence="3" key="1">
    <citation type="submission" date="2016-06" db="EMBL/GenBank/DDBJ databases">
        <title>Parallel loss of symbiosis genes in relatives of nitrogen-fixing non-legume Parasponia.</title>
        <authorList>
            <person name="Van Velzen R."/>
            <person name="Holmer R."/>
            <person name="Bu F."/>
            <person name="Rutten L."/>
            <person name="Van Zeijl A."/>
            <person name="Liu W."/>
            <person name="Santuari L."/>
            <person name="Cao Q."/>
            <person name="Sharma T."/>
            <person name="Shen D."/>
            <person name="Roswanjaya Y."/>
            <person name="Wardhani T."/>
            <person name="Kalhor M.S."/>
            <person name="Jansen J."/>
            <person name="Van den Hoogen J."/>
            <person name="Gungor B."/>
            <person name="Hartog M."/>
            <person name="Hontelez J."/>
            <person name="Verver J."/>
            <person name="Yang W.-C."/>
            <person name="Schijlen E."/>
            <person name="Repin R."/>
            <person name="Schilthuizen M."/>
            <person name="Schranz E."/>
            <person name="Heidstra R."/>
            <person name="Miyata K."/>
            <person name="Fedorova E."/>
            <person name="Kohlen W."/>
            <person name="Bisseling T."/>
            <person name="Smit S."/>
            <person name="Geurts R."/>
        </authorList>
    </citation>
    <scope>NUCLEOTIDE SEQUENCE [LARGE SCALE GENOMIC DNA]</scope>
    <source>
        <strain evidence="3">cv. RG33-2</strain>
    </source>
</reference>
<dbReference type="EMBL" id="JXTC01000030">
    <property type="protein sequence ID" value="PON97719.1"/>
    <property type="molecule type" value="Genomic_DNA"/>
</dbReference>
<dbReference type="InParanoid" id="A0A2P5FIU9"/>
<feature type="non-terminal residue" evidence="2">
    <location>
        <position position="50"/>
    </location>
</feature>